<reference evidence="1" key="2">
    <citation type="submission" date="2021-01" db="EMBL/GenBank/DDBJ databases">
        <authorList>
            <person name="Schikora-Tamarit M.A."/>
        </authorList>
    </citation>
    <scope>NUCLEOTIDE SEQUENCE</scope>
    <source>
        <strain evidence="1">CBS6075</strain>
    </source>
</reference>
<proteinExistence type="predicted"/>
<comment type="caution">
    <text evidence="1">The sequence shown here is derived from an EMBL/GenBank/DDBJ whole genome shotgun (WGS) entry which is preliminary data.</text>
</comment>
<dbReference type="RefSeq" id="XP_046063505.1">
    <property type="nucleotide sequence ID" value="XM_046202116.1"/>
</dbReference>
<dbReference type="PANTHER" id="PTHR45458:SF1">
    <property type="entry name" value="SHORT CHAIN DEHYDROGENASE"/>
    <property type="match status" value="1"/>
</dbReference>
<dbReference type="Gene3D" id="3.40.50.720">
    <property type="entry name" value="NAD(P)-binding Rossmann-like Domain"/>
    <property type="match status" value="1"/>
</dbReference>
<dbReference type="OrthoDB" id="2102561at2759"/>
<dbReference type="InterPro" id="IPR036291">
    <property type="entry name" value="NAD(P)-bd_dom_sf"/>
</dbReference>
<dbReference type="AlphaFoldDB" id="A0A9P8PC30"/>
<name>A0A9P8PC30_9ASCO</name>
<dbReference type="Proteomes" id="UP000769157">
    <property type="component" value="Unassembled WGS sequence"/>
</dbReference>
<dbReference type="PRINTS" id="PR00081">
    <property type="entry name" value="GDHRDH"/>
</dbReference>
<dbReference type="SUPFAM" id="SSF51735">
    <property type="entry name" value="NAD(P)-binding Rossmann-fold domains"/>
    <property type="match status" value="1"/>
</dbReference>
<dbReference type="Pfam" id="PF00106">
    <property type="entry name" value="adh_short"/>
    <property type="match status" value="1"/>
</dbReference>
<dbReference type="GeneID" id="70233331"/>
<evidence type="ECO:0000313" key="1">
    <source>
        <dbReference type="EMBL" id="KAH3669242.1"/>
    </source>
</evidence>
<organism evidence="1 2">
    <name type="scientific">Ogataea philodendri</name>
    <dbReference type="NCBI Taxonomy" id="1378263"/>
    <lineage>
        <taxon>Eukaryota</taxon>
        <taxon>Fungi</taxon>
        <taxon>Dikarya</taxon>
        <taxon>Ascomycota</taxon>
        <taxon>Saccharomycotina</taxon>
        <taxon>Pichiomycetes</taxon>
        <taxon>Pichiales</taxon>
        <taxon>Pichiaceae</taxon>
        <taxon>Ogataea</taxon>
    </lineage>
</organism>
<dbReference type="CDD" id="cd05325">
    <property type="entry name" value="carb_red_sniffer_like_SDR_c"/>
    <property type="match status" value="1"/>
</dbReference>
<protein>
    <recommendedName>
        <fullName evidence="3">NAD(P)-binding protein</fullName>
    </recommendedName>
</protein>
<keyword evidence="2" id="KW-1185">Reference proteome</keyword>
<dbReference type="EMBL" id="JAEUBE010000137">
    <property type="protein sequence ID" value="KAH3669242.1"/>
    <property type="molecule type" value="Genomic_DNA"/>
</dbReference>
<accession>A0A9P8PC30</accession>
<sequence>MVTYLVIGASQGIGLALADALSKNREDKVIATQRKESTELRKLTERKNVVILNLDVADQKSIAEFGEKLKATVDSIDIAIFNSAVAKATTPLLETTAESWTEHFVTNSLGPVLVYPQVHPLLLKSDIRKVFFMSSTAGSIQEQVPYPVDAYGASKAHLNYSVRKLSQELAGEHFTIVLLHPGTVSTNAFNAVVSILAGGDTELEEGARNMAITPETCAQQILAAIKALEEKDNGRFVQISDLENVSF</sequence>
<reference evidence="1" key="1">
    <citation type="journal article" date="2021" name="Open Biol.">
        <title>Shared evolutionary footprints suggest mitochondrial oxidative damage underlies multiple complex I losses in fungi.</title>
        <authorList>
            <person name="Schikora-Tamarit M.A."/>
            <person name="Marcet-Houben M."/>
            <person name="Nosek J."/>
            <person name="Gabaldon T."/>
        </authorList>
    </citation>
    <scope>NUCLEOTIDE SEQUENCE</scope>
    <source>
        <strain evidence="1">CBS6075</strain>
    </source>
</reference>
<gene>
    <name evidence="1" type="ORF">OGAPHI_001363</name>
</gene>
<dbReference type="GO" id="GO:0016616">
    <property type="term" value="F:oxidoreductase activity, acting on the CH-OH group of donors, NAD or NADP as acceptor"/>
    <property type="evidence" value="ECO:0007669"/>
    <property type="project" value="TreeGrafter"/>
</dbReference>
<dbReference type="InterPro" id="IPR002347">
    <property type="entry name" value="SDR_fam"/>
</dbReference>
<dbReference type="PANTHER" id="PTHR45458">
    <property type="entry name" value="SHORT-CHAIN DEHYDROGENASE/REDUCTASE SDR"/>
    <property type="match status" value="1"/>
</dbReference>
<evidence type="ECO:0000313" key="2">
    <source>
        <dbReference type="Proteomes" id="UP000769157"/>
    </source>
</evidence>
<evidence type="ECO:0008006" key="3">
    <source>
        <dbReference type="Google" id="ProtNLM"/>
    </source>
</evidence>
<dbReference type="InterPro" id="IPR052184">
    <property type="entry name" value="SDR_enzymes"/>
</dbReference>